<organism evidence="7 8">
    <name type="scientific">Maribacter cobaltidurans</name>
    <dbReference type="NCBI Taxonomy" id="1178778"/>
    <lineage>
        <taxon>Bacteria</taxon>
        <taxon>Pseudomonadati</taxon>
        <taxon>Bacteroidota</taxon>
        <taxon>Flavobacteriia</taxon>
        <taxon>Flavobacteriales</taxon>
        <taxon>Flavobacteriaceae</taxon>
        <taxon>Maribacter</taxon>
    </lineage>
</organism>
<dbReference type="PANTHER" id="PTHR30480">
    <property type="entry name" value="BETA-HEXOSAMINIDASE-RELATED"/>
    <property type="match status" value="1"/>
</dbReference>
<name>A0ABU7IW39_9FLAO</name>
<dbReference type="Proteomes" id="UP001356308">
    <property type="component" value="Unassembled WGS sequence"/>
</dbReference>
<keyword evidence="8" id="KW-1185">Reference proteome</keyword>
<dbReference type="Pfam" id="PF00933">
    <property type="entry name" value="Glyco_hydro_3"/>
    <property type="match status" value="1"/>
</dbReference>
<comment type="catalytic activity">
    <reaction evidence="1">
        <text>Hydrolysis of terminal non-reducing N-acetyl-D-hexosamine residues in N-acetyl-beta-D-hexosaminides.</text>
        <dbReference type="EC" id="3.2.1.52"/>
    </reaction>
</comment>
<dbReference type="EMBL" id="JAZDDG010000006">
    <property type="protein sequence ID" value="MEE1977210.1"/>
    <property type="molecule type" value="Genomic_DNA"/>
</dbReference>
<dbReference type="PANTHER" id="PTHR30480:SF13">
    <property type="entry name" value="BETA-HEXOSAMINIDASE"/>
    <property type="match status" value="1"/>
</dbReference>
<protein>
    <recommendedName>
        <fullName evidence="3">beta-N-acetylhexosaminidase</fullName>
        <ecNumber evidence="3">3.2.1.52</ecNumber>
    </recommendedName>
</protein>
<evidence type="ECO:0000256" key="4">
    <source>
        <dbReference type="ARBA" id="ARBA00022801"/>
    </source>
</evidence>
<accession>A0ABU7IW39</accession>
<evidence type="ECO:0000256" key="2">
    <source>
        <dbReference type="ARBA" id="ARBA00005336"/>
    </source>
</evidence>
<keyword evidence="4 7" id="KW-0378">Hydrolase</keyword>
<evidence type="ECO:0000313" key="8">
    <source>
        <dbReference type="Proteomes" id="UP001356308"/>
    </source>
</evidence>
<evidence type="ECO:0000259" key="6">
    <source>
        <dbReference type="Pfam" id="PF00933"/>
    </source>
</evidence>
<evidence type="ECO:0000313" key="7">
    <source>
        <dbReference type="EMBL" id="MEE1977210.1"/>
    </source>
</evidence>
<dbReference type="InterPro" id="IPR036962">
    <property type="entry name" value="Glyco_hydro_3_N_sf"/>
</dbReference>
<dbReference type="InterPro" id="IPR001764">
    <property type="entry name" value="Glyco_hydro_3_N"/>
</dbReference>
<dbReference type="InterPro" id="IPR050226">
    <property type="entry name" value="NagZ_Beta-hexosaminidase"/>
</dbReference>
<keyword evidence="5" id="KW-0326">Glycosidase</keyword>
<dbReference type="InterPro" id="IPR017853">
    <property type="entry name" value="GH"/>
</dbReference>
<dbReference type="SUPFAM" id="SSF51445">
    <property type="entry name" value="(Trans)glycosidases"/>
    <property type="match status" value="1"/>
</dbReference>
<comment type="caution">
    <text evidence="7">The sequence shown here is derived from an EMBL/GenBank/DDBJ whole genome shotgun (WGS) entry which is preliminary data.</text>
</comment>
<evidence type="ECO:0000256" key="1">
    <source>
        <dbReference type="ARBA" id="ARBA00001231"/>
    </source>
</evidence>
<dbReference type="GO" id="GO:0016787">
    <property type="term" value="F:hydrolase activity"/>
    <property type="evidence" value="ECO:0007669"/>
    <property type="project" value="UniProtKB-KW"/>
</dbReference>
<reference evidence="7 8" key="1">
    <citation type="submission" date="2024-01" db="EMBL/GenBank/DDBJ databases">
        <title>Maribacter spp. originated from different algae showed divergent polysaccharides utilization ability.</title>
        <authorList>
            <person name="Wang H."/>
            <person name="Wu Y."/>
        </authorList>
    </citation>
    <scope>NUCLEOTIDE SEQUENCE [LARGE SCALE GENOMIC DNA]</scope>
    <source>
        <strain evidence="7 8">PR1</strain>
    </source>
</reference>
<gene>
    <name evidence="7" type="ORF">V1I91_14070</name>
</gene>
<feature type="domain" description="Glycoside hydrolase family 3 N-terminal" evidence="6">
    <location>
        <begin position="18"/>
        <end position="348"/>
    </location>
</feature>
<evidence type="ECO:0000256" key="3">
    <source>
        <dbReference type="ARBA" id="ARBA00012663"/>
    </source>
</evidence>
<comment type="similarity">
    <text evidence="2">Belongs to the glycosyl hydrolase 3 family.</text>
</comment>
<sequence length="521" mass="58362">MNKIPPLDIAKTELSTIEKIGQFFMPAAFINDTEEEIKALETLIKKHGIGGICFFHSRASAATNFEGKKKVVRNEASLKTLKGLIKRYQAASKYPLLIAIDAEWGLAMRIENTPQYPYAITLGAIVNDDDELIYEVGRNIARDCISAGIHWNLAPVVDINNNPNNPVIGYRSFGDNREQVYTKAAAFIRGTESLGVLTSIKHFPGHGDTAVDSHLGIPIINKSKEELLQNELYPYQKIIEEGVDSVMVGHLSIPALANGNETPASISKEIITGFLREEMRYTGVVISDALNMHAVSKDYPVPGELEWLAYDAGNDVLCFSEHVKEGIQSITKNSSTQQIEETFSRVWNLKRKAIKNPILNKLGERYGHSKLNRNIAEESITLYHGKENTIEKFSNTSFCTLTLERKDVNQNAIEILEFLKTAEKEIQEEQNILLLLTPPKVKPASNFGFLDKEIEFINNMISSKNVVLYHFGNPYALKLFETDKSLATVIVYQDFKEFQDVAANHFQGRIKAKGELPVSLI</sequence>
<dbReference type="EC" id="3.2.1.52" evidence="3"/>
<proteinExistence type="inferred from homology"/>
<dbReference type="RefSeq" id="WP_272651900.1">
    <property type="nucleotide sequence ID" value="NZ_JAZDDG010000006.1"/>
</dbReference>
<evidence type="ECO:0000256" key="5">
    <source>
        <dbReference type="ARBA" id="ARBA00023295"/>
    </source>
</evidence>
<dbReference type="Gene3D" id="3.20.20.300">
    <property type="entry name" value="Glycoside hydrolase, family 3, N-terminal domain"/>
    <property type="match status" value="1"/>
</dbReference>